<proteinExistence type="predicted"/>
<evidence type="ECO:0008006" key="3">
    <source>
        <dbReference type="Google" id="ProtNLM"/>
    </source>
</evidence>
<gene>
    <name evidence="1" type="ORF">GCM10011354_11540</name>
</gene>
<dbReference type="InterPro" id="IPR011055">
    <property type="entry name" value="Dup_hybrid_motif"/>
</dbReference>
<dbReference type="EMBL" id="BMHA01000003">
    <property type="protein sequence ID" value="GGI04927.1"/>
    <property type="molecule type" value="Genomic_DNA"/>
</dbReference>
<dbReference type="AlphaFoldDB" id="A0A8J3ADQ7"/>
<organism evidence="1 2">
    <name type="scientific">Egicoccus halophilus</name>
    <dbReference type="NCBI Taxonomy" id="1670830"/>
    <lineage>
        <taxon>Bacteria</taxon>
        <taxon>Bacillati</taxon>
        <taxon>Actinomycetota</taxon>
        <taxon>Nitriliruptoria</taxon>
        <taxon>Egicoccales</taxon>
        <taxon>Egicoccaceae</taxon>
        <taxon>Egicoccus</taxon>
    </lineage>
</organism>
<dbReference type="OrthoDB" id="1099523at2"/>
<keyword evidence="2" id="KW-1185">Reference proteome</keyword>
<name>A0A8J3ADQ7_9ACTN</name>
<accession>A0A8J3ADQ7</accession>
<evidence type="ECO:0000313" key="1">
    <source>
        <dbReference type="EMBL" id="GGI04927.1"/>
    </source>
</evidence>
<comment type="caution">
    <text evidence="1">The sequence shown here is derived from an EMBL/GenBank/DDBJ whole genome shotgun (WGS) entry which is preliminary data.</text>
</comment>
<sequence length="235" mass="24046">MVASLLVGVLGVGAVPDLGDGAARPGSDRVQAAGLAAGAGTSTAAGERQVRTPVFALVDELELHLPAAQVEAHGFHEAAGSTPLPLTPVGTLVDTGDLNGFDPASAVADDAGPDYLVLPTRDRAQHPASAADVVVRPDEAVLAPVDGEVTAVADYHLYGQHTDTVVYVRPDDAPHLTVRVLHVEDVAVGEGDVVTAGSTVLADRARQLPFASQIDRLVGDTLPHVHLEVVPGETA</sequence>
<dbReference type="Gene3D" id="2.70.70.10">
    <property type="entry name" value="Glucose Permease (Domain IIA)"/>
    <property type="match status" value="1"/>
</dbReference>
<protein>
    <recommendedName>
        <fullName evidence="3">Peptidase family M23</fullName>
    </recommendedName>
</protein>
<reference evidence="1" key="2">
    <citation type="submission" date="2020-09" db="EMBL/GenBank/DDBJ databases">
        <authorList>
            <person name="Sun Q."/>
            <person name="Zhou Y."/>
        </authorList>
    </citation>
    <scope>NUCLEOTIDE SEQUENCE</scope>
    <source>
        <strain evidence="1">CGMCC 1.14988</strain>
    </source>
</reference>
<evidence type="ECO:0000313" key="2">
    <source>
        <dbReference type="Proteomes" id="UP000650511"/>
    </source>
</evidence>
<dbReference type="Proteomes" id="UP000650511">
    <property type="component" value="Unassembled WGS sequence"/>
</dbReference>
<reference evidence="1" key="1">
    <citation type="journal article" date="2014" name="Int. J. Syst. Evol. Microbiol.">
        <title>Complete genome sequence of Corynebacterium casei LMG S-19264T (=DSM 44701T), isolated from a smear-ripened cheese.</title>
        <authorList>
            <consortium name="US DOE Joint Genome Institute (JGI-PGF)"/>
            <person name="Walter F."/>
            <person name="Albersmeier A."/>
            <person name="Kalinowski J."/>
            <person name="Ruckert C."/>
        </authorList>
    </citation>
    <scope>NUCLEOTIDE SEQUENCE</scope>
    <source>
        <strain evidence="1">CGMCC 1.14988</strain>
    </source>
</reference>
<dbReference type="RefSeq" id="WP_130649841.1">
    <property type="nucleotide sequence ID" value="NZ_BMHA01000003.1"/>
</dbReference>